<gene>
    <name evidence="10" type="ORF">OZSIB_2577</name>
</gene>
<keyword evidence="3" id="KW-0227">DNA damage</keyword>
<dbReference type="GO" id="GO:0003697">
    <property type="term" value="F:single-stranded DNA binding"/>
    <property type="evidence" value="ECO:0007669"/>
    <property type="project" value="InterPro"/>
</dbReference>
<dbReference type="InterPro" id="IPR036590">
    <property type="entry name" value="SRAP-like"/>
</dbReference>
<comment type="similarity">
    <text evidence="1 8">Belongs to the SOS response-associated peptidase family.</text>
</comment>
<dbReference type="Proteomes" id="UP000252355">
    <property type="component" value="Unassembled WGS sequence"/>
</dbReference>
<dbReference type="GO" id="GO:0008233">
    <property type="term" value="F:peptidase activity"/>
    <property type="evidence" value="ECO:0007669"/>
    <property type="project" value="UniProtKB-KW"/>
</dbReference>
<keyword evidence="5" id="KW-0190">Covalent protein-DNA linkage</keyword>
<feature type="compositionally biased region" description="Pro residues" evidence="9">
    <location>
        <begin position="139"/>
        <end position="154"/>
    </location>
</feature>
<evidence type="ECO:0000256" key="5">
    <source>
        <dbReference type="ARBA" id="ARBA00023124"/>
    </source>
</evidence>
<keyword evidence="4 8" id="KW-0378">Hydrolase</keyword>
<dbReference type="Pfam" id="PF02586">
    <property type="entry name" value="SRAP"/>
    <property type="match status" value="2"/>
</dbReference>
<evidence type="ECO:0000256" key="6">
    <source>
        <dbReference type="ARBA" id="ARBA00023125"/>
    </source>
</evidence>
<evidence type="ECO:0000256" key="1">
    <source>
        <dbReference type="ARBA" id="ARBA00008136"/>
    </source>
</evidence>
<proteinExistence type="inferred from homology"/>
<dbReference type="GO" id="GO:0016829">
    <property type="term" value="F:lyase activity"/>
    <property type="evidence" value="ECO:0007669"/>
    <property type="project" value="UniProtKB-KW"/>
</dbReference>
<dbReference type="PANTHER" id="PTHR13604:SF0">
    <property type="entry name" value="ABASIC SITE PROCESSING PROTEIN HMCES"/>
    <property type="match status" value="1"/>
</dbReference>
<dbReference type="AlphaFoldDB" id="A0A367ZI78"/>
<comment type="caution">
    <text evidence="10">The sequence shown here is derived from an EMBL/GenBank/DDBJ whole genome shotgun (WGS) entry which is preliminary data.</text>
</comment>
<feature type="compositionally biased region" description="Low complexity" evidence="9">
    <location>
        <begin position="187"/>
        <end position="201"/>
    </location>
</feature>
<protein>
    <recommendedName>
        <fullName evidence="8">Abasic site processing protein</fullName>
        <ecNumber evidence="8">3.4.-.-</ecNumber>
    </recommendedName>
</protein>
<name>A0A367ZI78_9BACT</name>
<keyword evidence="7" id="KW-0456">Lyase</keyword>
<keyword evidence="6" id="KW-0238">DNA-binding</keyword>
<dbReference type="PANTHER" id="PTHR13604">
    <property type="entry name" value="DC12-RELATED"/>
    <property type="match status" value="1"/>
</dbReference>
<dbReference type="InterPro" id="IPR003738">
    <property type="entry name" value="SRAP"/>
</dbReference>
<reference evidence="10 11" key="1">
    <citation type="submission" date="2018-05" db="EMBL/GenBank/DDBJ databases">
        <title>A metagenomic window into the 2 km-deep terrestrial subsurface aquifer revealed taxonomically and functionally diverse microbial community comprising novel uncultured bacterial lineages.</title>
        <authorList>
            <person name="Kadnikov V.V."/>
            <person name="Mardanov A.V."/>
            <person name="Beletsky A.V."/>
            <person name="Banks D."/>
            <person name="Pimenov N.V."/>
            <person name="Frank Y.A."/>
            <person name="Karnachuk O.V."/>
            <person name="Ravin N.V."/>
        </authorList>
    </citation>
    <scope>NUCLEOTIDE SEQUENCE [LARGE SCALE GENOMIC DNA]</scope>
    <source>
        <strain evidence="10">BY5</strain>
    </source>
</reference>
<evidence type="ECO:0000256" key="9">
    <source>
        <dbReference type="SAM" id="MobiDB-lite"/>
    </source>
</evidence>
<evidence type="ECO:0000313" key="11">
    <source>
        <dbReference type="Proteomes" id="UP000252355"/>
    </source>
</evidence>
<feature type="region of interest" description="Disordered" evidence="9">
    <location>
        <begin position="125"/>
        <end position="201"/>
    </location>
</feature>
<organism evidence="10 11">
    <name type="scientific">Candidatus Ozemobacter sibiricus</name>
    <dbReference type="NCBI Taxonomy" id="2268124"/>
    <lineage>
        <taxon>Bacteria</taxon>
        <taxon>Candidatus Ozemobacteria</taxon>
        <taxon>Candidatus Ozemobacterales</taxon>
        <taxon>Candidatus Ozemobacteraceae</taxon>
        <taxon>Candidatus Ozemobacter</taxon>
    </lineage>
</organism>
<sequence length="307" mass="34066">MCGRFTLTASRRALLEAFRWVEEAPAPAPRYNICPTQPVLALVEDAQGRPQWRWLRWGLIPAWARDVGKGPPLINARCETVDRQPAFRGLLRHRRCLIPADGFYEWQAVPGRPKQPWYFRVRALSGTEPGTTPETDPATEPPTPEAKPPLPPSPQQAESRPPATQRRLFPEPPDEHRPAPEPGSRQPAEPTAGSTTAASTAGAPPGAVFALAGLWDTWLGPDGSELDSCVVLTTRPNELVEPIHHRMPVILATADHRRWLGRGDLPPAERERLFRPFPAAAMVAWKVGRGVGTPKRDDPRCIEPWLE</sequence>
<dbReference type="EC" id="3.4.-.-" evidence="8"/>
<dbReference type="EMBL" id="QOQW01000032">
    <property type="protein sequence ID" value="RCK77808.1"/>
    <property type="molecule type" value="Genomic_DNA"/>
</dbReference>
<dbReference type="Gene3D" id="3.90.1680.10">
    <property type="entry name" value="SOS response associated peptidase-like"/>
    <property type="match status" value="2"/>
</dbReference>
<keyword evidence="2 8" id="KW-0645">Protease</keyword>
<feature type="compositionally biased region" description="Low complexity" evidence="9">
    <location>
        <begin position="127"/>
        <end position="138"/>
    </location>
</feature>
<evidence type="ECO:0000256" key="8">
    <source>
        <dbReference type="RuleBase" id="RU364100"/>
    </source>
</evidence>
<evidence type="ECO:0000256" key="2">
    <source>
        <dbReference type="ARBA" id="ARBA00022670"/>
    </source>
</evidence>
<dbReference type="GO" id="GO:0006508">
    <property type="term" value="P:proteolysis"/>
    <property type="evidence" value="ECO:0007669"/>
    <property type="project" value="UniProtKB-KW"/>
</dbReference>
<evidence type="ECO:0000256" key="3">
    <source>
        <dbReference type="ARBA" id="ARBA00022763"/>
    </source>
</evidence>
<evidence type="ECO:0000256" key="7">
    <source>
        <dbReference type="ARBA" id="ARBA00023239"/>
    </source>
</evidence>
<dbReference type="GO" id="GO:0106300">
    <property type="term" value="P:protein-DNA covalent cross-linking repair"/>
    <property type="evidence" value="ECO:0007669"/>
    <property type="project" value="InterPro"/>
</dbReference>
<evidence type="ECO:0000313" key="10">
    <source>
        <dbReference type="EMBL" id="RCK77808.1"/>
    </source>
</evidence>
<evidence type="ECO:0000256" key="4">
    <source>
        <dbReference type="ARBA" id="ARBA00022801"/>
    </source>
</evidence>
<dbReference type="SUPFAM" id="SSF143081">
    <property type="entry name" value="BB1717-like"/>
    <property type="match status" value="1"/>
</dbReference>
<accession>A0A367ZI78</accession>